<keyword evidence="2" id="KW-1185">Reference proteome</keyword>
<reference evidence="1" key="1">
    <citation type="submission" date="2020-05" db="UniProtKB">
        <authorList>
            <consortium name="EnsemblMetazoa"/>
        </authorList>
    </citation>
    <scope>IDENTIFICATION</scope>
    <source>
        <strain evidence="1">TTRI</strain>
    </source>
</reference>
<dbReference type="AlphaFoldDB" id="A0A1A9VVL1"/>
<organism evidence="1 2">
    <name type="scientific">Glossina austeni</name>
    <name type="common">Savannah tsetse fly</name>
    <dbReference type="NCBI Taxonomy" id="7395"/>
    <lineage>
        <taxon>Eukaryota</taxon>
        <taxon>Metazoa</taxon>
        <taxon>Ecdysozoa</taxon>
        <taxon>Arthropoda</taxon>
        <taxon>Hexapoda</taxon>
        <taxon>Insecta</taxon>
        <taxon>Pterygota</taxon>
        <taxon>Neoptera</taxon>
        <taxon>Endopterygota</taxon>
        <taxon>Diptera</taxon>
        <taxon>Brachycera</taxon>
        <taxon>Muscomorpha</taxon>
        <taxon>Hippoboscoidea</taxon>
        <taxon>Glossinidae</taxon>
        <taxon>Glossina</taxon>
    </lineage>
</organism>
<dbReference type="EnsemblMetazoa" id="GAUT049100-RA">
    <property type="protein sequence ID" value="GAUT049100-PA"/>
    <property type="gene ID" value="GAUT049100"/>
</dbReference>
<sequence length="126" mass="13925">MKNFTLITEEEEVNSESIIHHSCEDDTCKDENRFSGAVAKSQLQGTAANFTLTSMWTLNSLLPTVSSNDTILDDVGGGGGDGEIGIARVIEQQQQQQPPHQCQEEEQELYYAIASNSLEGRKTKYK</sequence>
<dbReference type="VEuPathDB" id="VectorBase:GAUT049100"/>
<name>A0A1A9VVL1_GLOAU</name>
<evidence type="ECO:0000313" key="2">
    <source>
        <dbReference type="Proteomes" id="UP000078200"/>
    </source>
</evidence>
<protein>
    <submittedName>
        <fullName evidence="1">Uncharacterized protein</fullName>
    </submittedName>
</protein>
<proteinExistence type="predicted"/>
<dbReference type="Proteomes" id="UP000078200">
    <property type="component" value="Unassembled WGS sequence"/>
</dbReference>
<accession>A0A1A9VVL1</accession>
<evidence type="ECO:0000313" key="1">
    <source>
        <dbReference type="EnsemblMetazoa" id="GAUT049100-PA"/>
    </source>
</evidence>